<feature type="region of interest" description="Disordered" evidence="1">
    <location>
        <begin position="90"/>
        <end position="112"/>
    </location>
</feature>
<comment type="caution">
    <text evidence="2">The sequence shown here is derived from an EMBL/GenBank/DDBJ whole genome shotgun (WGS) entry which is preliminary data.</text>
</comment>
<feature type="region of interest" description="Disordered" evidence="1">
    <location>
        <begin position="42"/>
        <end position="67"/>
    </location>
</feature>
<dbReference type="EMBL" id="BAAAYL010000001">
    <property type="protein sequence ID" value="GAA3368823.1"/>
    <property type="molecule type" value="Genomic_DNA"/>
</dbReference>
<accession>A0ABP6S5Q6</accession>
<reference evidence="3" key="1">
    <citation type="journal article" date="2019" name="Int. J. Syst. Evol. Microbiol.">
        <title>The Global Catalogue of Microorganisms (GCM) 10K type strain sequencing project: providing services to taxonomists for standard genome sequencing and annotation.</title>
        <authorList>
            <consortium name="The Broad Institute Genomics Platform"/>
            <consortium name="The Broad Institute Genome Sequencing Center for Infectious Disease"/>
            <person name="Wu L."/>
            <person name="Ma J."/>
        </authorList>
    </citation>
    <scope>NUCLEOTIDE SEQUENCE [LARGE SCALE GENOMIC DNA]</scope>
    <source>
        <strain evidence="3">JCM 9651</strain>
    </source>
</reference>
<evidence type="ECO:0000313" key="2">
    <source>
        <dbReference type="EMBL" id="GAA3368823.1"/>
    </source>
</evidence>
<dbReference type="Proteomes" id="UP001499990">
    <property type="component" value="Unassembled WGS sequence"/>
</dbReference>
<evidence type="ECO:0000313" key="3">
    <source>
        <dbReference type="Proteomes" id="UP001499990"/>
    </source>
</evidence>
<keyword evidence="3" id="KW-1185">Reference proteome</keyword>
<sequence length="112" mass="12176">MVKAVSCGAGQGQPLRRLGGTAPITYNGRFCCTVHWRRAPAHRRTDRRHFGLPASSATARSVRSGGLTDRTWTKSTCTSVRHVLVSLSNTERALPRQLDGPGAGLPRSRKQP</sequence>
<name>A0ABP6S5Q6_9ACTN</name>
<proteinExistence type="predicted"/>
<gene>
    <name evidence="2" type="ORF">GCM10020367_08730</name>
</gene>
<evidence type="ECO:0000256" key="1">
    <source>
        <dbReference type="SAM" id="MobiDB-lite"/>
    </source>
</evidence>
<protein>
    <recommendedName>
        <fullName evidence="4">Transposase</fullName>
    </recommendedName>
</protein>
<evidence type="ECO:0008006" key="4">
    <source>
        <dbReference type="Google" id="ProtNLM"/>
    </source>
</evidence>
<organism evidence="2 3">
    <name type="scientific">Streptomyces sannanensis</name>
    <dbReference type="NCBI Taxonomy" id="285536"/>
    <lineage>
        <taxon>Bacteria</taxon>
        <taxon>Bacillati</taxon>
        <taxon>Actinomycetota</taxon>
        <taxon>Actinomycetes</taxon>
        <taxon>Kitasatosporales</taxon>
        <taxon>Streptomycetaceae</taxon>
        <taxon>Streptomyces</taxon>
    </lineage>
</organism>